<dbReference type="InterPro" id="IPR023801">
    <property type="entry name" value="His_deacetylse_dom"/>
</dbReference>
<dbReference type="Gene3D" id="3.40.800.20">
    <property type="entry name" value="Histone deacetylase domain"/>
    <property type="match status" value="1"/>
</dbReference>
<dbReference type="PANTHER" id="PTHR10625:SF19">
    <property type="entry name" value="HISTONE DEACETYLASE 12"/>
    <property type="match status" value="1"/>
</dbReference>
<evidence type="ECO:0000313" key="3">
    <source>
        <dbReference type="Proteomes" id="UP000887320"/>
    </source>
</evidence>
<organism evidence="2 3">
    <name type="scientific">Acinetobacter guillouiae</name>
    <name type="common">Acinetobacter genomosp. 11</name>
    <dbReference type="NCBI Taxonomy" id="106649"/>
    <lineage>
        <taxon>Bacteria</taxon>
        <taxon>Pseudomonadati</taxon>
        <taxon>Pseudomonadota</taxon>
        <taxon>Gammaproteobacteria</taxon>
        <taxon>Moraxellales</taxon>
        <taxon>Moraxellaceae</taxon>
        <taxon>Acinetobacter</taxon>
    </lineage>
</organism>
<accession>A0A6A1RXA7</accession>
<dbReference type="PANTHER" id="PTHR10625">
    <property type="entry name" value="HISTONE DEACETYLASE HDAC1-RELATED"/>
    <property type="match status" value="1"/>
</dbReference>
<sequence length="293" mass="33428">MLNVCFSPRYFAQTHTNSMEKLVAVAEQLQQFNDYKFHEPQQIDPEILKALHSPKYVEAFLTGQPAKLATFAGFKPWNEQLRDAVLSINAGQLLATELAFQHGIAANIAQGFHHANYEYGGSYCTFNGLALIAQHYANKRIFILDCDQHGGDGTADFTRRLDNLYNFSIYGLAFGYPTYERAESRHIHTKHGSFAQYTMALHEAFQRANEWKADIIIYQAGMDCHQADPYGSAWFTTELIQKREEIVFNLAKRDNIPIMFVLAGGYQNLDDLAKLHAETFHIAHRTYYGKNKD</sequence>
<dbReference type="GO" id="GO:0040029">
    <property type="term" value="P:epigenetic regulation of gene expression"/>
    <property type="evidence" value="ECO:0007669"/>
    <property type="project" value="TreeGrafter"/>
</dbReference>
<evidence type="ECO:0000259" key="1">
    <source>
        <dbReference type="Pfam" id="PF00850"/>
    </source>
</evidence>
<dbReference type="AlphaFoldDB" id="A0A6A1RXA7"/>
<dbReference type="SUPFAM" id="SSF52768">
    <property type="entry name" value="Arginase/deacetylase"/>
    <property type="match status" value="1"/>
</dbReference>
<evidence type="ECO:0000313" key="2">
    <source>
        <dbReference type="EMBL" id="MCF0264666.1"/>
    </source>
</evidence>
<feature type="domain" description="Histone deacetylase" evidence="1">
    <location>
        <begin position="16"/>
        <end position="278"/>
    </location>
</feature>
<dbReference type="InterPro" id="IPR023696">
    <property type="entry name" value="Ureohydrolase_dom_sf"/>
</dbReference>
<gene>
    <name evidence="2" type="ORF">KW868_09335</name>
</gene>
<name>A0A6A1RXA7_ACIGI</name>
<dbReference type="Proteomes" id="UP000887320">
    <property type="component" value="Unassembled WGS sequence"/>
</dbReference>
<proteinExistence type="predicted"/>
<dbReference type="GO" id="GO:0004407">
    <property type="term" value="F:histone deacetylase activity"/>
    <property type="evidence" value="ECO:0007669"/>
    <property type="project" value="TreeGrafter"/>
</dbReference>
<dbReference type="EMBL" id="JAHWXT010000002">
    <property type="protein sequence ID" value="MCF0264666.1"/>
    <property type="molecule type" value="Genomic_DNA"/>
</dbReference>
<dbReference type="RefSeq" id="WP_004717161.1">
    <property type="nucleotide sequence ID" value="NZ_BBRY01000016.1"/>
</dbReference>
<protein>
    <submittedName>
        <fullName evidence="2">Histone deacetylase</fullName>
    </submittedName>
</protein>
<comment type="caution">
    <text evidence="2">The sequence shown here is derived from an EMBL/GenBank/DDBJ whole genome shotgun (WGS) entry which is preliminary data.</text>
</comment>
<reference evidence="2" key="1">
    <citation type="submission" date="2021-07" db="EMBL/GenBank/DDBJ databases">
        <authorList>
            <person name="Fernandez M."/>
            <person name="Pereira P."/>
            <person name="Torres Tejerizo G.A."/>
            <person name="Gonzalez P."/>
            <person name="Agostini E."/>
        </authorList>
    </citation>
    <scope>NUCLEOTIDE SEQUENCE</scope>
    <source>
        <strain evidence="2">SFC 500-1A</strain>
    </source>
</reference>
<dbReference type="InterPro" id="IPR037138">
    <property type="entry name" value="His_deacetylse_dom_sf"/>
</dbReference>
<dbReference type="Pfam" id="PF00850">
    <property type="entry name" value="Hist_deacetyl"/>
    <property type="match status" value="1"/>
</dbReference>